<accession>A0A919BUQ2</accession>
<dbReference type="GO" id="GO:0016747">
    <property type="term" value="F:acyltransferase activity, transferring groups other than amino-acyl groups"/>
    <property type="evidence" value="ECO:0007669"/>
    <property type="project" value="InterPro"/>
</dbReference>
<name>A0A919BUQ2_STRFL</name>
<gene>
    <name evidence="2" type="ORF">GCM10017667_51810</name>
</gene>
<protein>
    <recommendedName>
        <fullName evidence="1">N-acetyltransferase domain-containing protein</fullName>
    </recommendedName>
</protein>
<reference evidence="2" key="2">
    <citation type="submission" date="2020-09" db="EMBL/GenBank/DDBJ databases">
        <authorList>
            <person name="Sun Q."/>
            <person name="Ohkuma M."/>
        </authorList>
    </citation>
    <scope>NUCLEOTIDE SEQUENCE</scope>
    <source>
        <strain evidence="2">JCM 4122</strain>
    </source>
</reference>
<dbReference type="EMBL" id="BNBE01000002">
    <property type="protein sequence ID" value="GHG12115.1"/>
    <property type="molecule type" value="Genomic_DNA"/>
</dbReference>
<evidence type="ECO:0000313" key="3">
    <source>
        <dbReference type="Proteomes" id="UP000632849"/>
    </source>
</evidence>
<sequence>MSTDSIDVTVHRGALSDVLCEQIAVVSQRGIGGFSDDRPVSASLVRSRLTNALTGAPPVLVLARAGEELVGWCAVRHPEPHEARARLWGPVVDPRVRRSGLGSQLLREVTGLVVWPLMTTDVPVDRPGAAEFFAGAEWRVLHEVTVLRGVPVPRGMATADNSVGFADLDGYVAAAARQFGGYPAGFAEATLPRWRDDARFQPDHLLLDPPTGSLLLALAQHNGASSELLLAELWATPAARRPLIRAAHTLAARQGLEAVRAVTRDDPTPFVACGMTVAGRCLIFTPPGDR</sequence>
<dbReference type="RefSeq" id="WP_190043117.1">
    <property type="nucleotide sequence ID" value="NZ_BNBE01000002.1"/>
</dbReference>
<dbReference type="InterPro" id="IPR016181">
    <property type="entry name" value="Acyl_CoA_acyltransferase"/>
</dbReference>
<keyword evidence="3" id="KW-1185">Reference proteome</keyword>
<evidence type="ECO:0000313" key="2">
    <source>
        <dbReference type="EMBL" id="GHG12115.1"/>
    </source>
</evidence>
<feature type="domain" description="N-acetyltransferase" evidence="1">
    <location>
        <begin position="55"/>
        <end position="109"/>
    </location>
</feature>
<dbReference type="InterPro" id="IPR000182">
    <property type="entry name" value="GNAT_dom"/>
</dbReference>
<dbReference type="AlphaFoldDB" id="A0A919BUQ2"/>
<dbReference type="Gene3D" id="3.40.630.30">
    <property type="match status" value="1"/>
</dbReference>
<organism evidence="2 3">
    <name type="scientific">Streptomyces filamentosus</name>
    <name type="common">Streptomyces roseosporus</name>
    <dbReference type="NCBI Taxonomy" id="67294"/>
    <lineage>
        <taxon>Bacteria</taxon>
        <taxon>Bacillati</taxon>
        <taxon>Actinomycetota</taxon>
        <taxon>Actinomycetes</taxon>
        <taxon>Kitasatosporales</taxon>
        <taxon>Streptomycetaceae</taxon>
        <taxon>Streptomyces</taxon>
    </lineage>
</organism>
<dbReference type="SUPFAM" id="SSF55729">
    <property type="entry name" value="Acyl-CoA N-acyltransferases (Nat)"/>
    <property type="match status" value="1"/>
</dbReference>
<evidence type="ECO:0000259" key="1">
    <source>
        <dbReference type="Pfam" id="PF00583"/>
    </source>
</evidence>
<dbReference type="Proteomes" id="UP000632849">
    <property type="component" value="Unassembled WGS sequence"/>
</dbReference>
<comment type="caution">
    <text evidence="2">The sequence shown here is derived from an EMBL/GenBank/DDBJ whole genome shotgun (WGS) entry which is preliminary data.</text>
</comment>
<dbReference type="CDD" id="cd04301">
    <property type="entry name" value="NAT_SF"/>
    <property type="match status" value="1"/>
</dbReference>
<reference evidence="2" key="1">
    <citation type="journal article" date="2014" name="Int. J. Syst. Evol. Microbiol.">
        <title>Complete genome sequence of Corynebacterium casei LMG S-19264T (=DSM 44701T), isolated from a smear-ripened cheese.</title>
        <authorList>
            <consortium name="US DOE Joint Genome Institute (JGI-PGF)"/>
            <person name="Walter F."/>
            <person name="Albersmeier A."/>
            <person name="Kalinowski J."/>
            <person name="Ruckert C."/>
        </authorList>
    </citation>
    <scope>NUCLEOTIDE SEQUENCE</scope>
    <source>
        <strain evidence="2">JCM 4122</strain>
    </source>
</reference>
<dbReference type="Pfam" id="PF00583">
    <property type="entry name" value="Acetyltransf_1"/>
    <property type="match status" value="1"/>
</dbReference>
<proteinExistence type="predicted"/>